<sequence>MRRLLLPGLLLFCTLLGAGLIVPWRARLLYGLPSPRLSPLQRWLYSARLLWHDGLLTDPLSDSSLSIPFVISPGESIASIAARLEEHGLIRSATAFRDYLVYRGLDTTLRAGRYHLSASESAIEIAHAFQSPEPSQAILVIWPGWRLEEIAAALPASGLILNPDEFLAQAKQPGGSWPDLSFAASIEGFFFPDTYTLDRTTPADRLIALALENFTRHLTPEIRRGFEQQGLTLYQAVTLASIVERETVHAEEAPLIAAVYLNRLRLGMPLQADPTVQYALGWDGKSWWKAPLTPADLQIASPYNTYLHPGLPPGPIANPGLNALQAVANPASTEALFFRRRCDESGYHVFTRTYEEHLRNDCTDRR</sequence>
<evidence type="ECO:0000313" key="8">
    <source>
        <dbReference type="EMBL" id="BAL55926.1"/>
    </source>
</evidence>
<comment type="function">
    <text evidence="7">Functions as a peptidoglycan terminase that cleaves nascent peptidoglycan strands endolytically to terminate their elongation.</text>
</comment>
<comment type="catalytic activity">
    <reaction evidence="7">
        <text>a peptidoglycan chain = a peptidoglycan chain with N-acetyl-1,6-anhydromuramyl-[peptide] at the reducing end + a peptidoglycan chain with N-acetylglucosamine at the non-reducing end.</text>
        <dbReference type="EC" id="4.2.2.29"/>
    </reaction>
</comment>
<evidence type="ECO:0000256" key="4">
    <source>
        <dbReference type="ARBA" id="ARBA00023136"/>
    </source>
</evidence>
<dbReference type="EMBL" id="AP011732">
    <property type="protein sequence ID" value="BAL55926.1"/>
    <property type="molecule type" value="Genomic_DNA"/>
</dbReference>
<dbReference type="Gene3D" id="3.30.1490.480">
    <property type="entry name" value="Endolytic murein transglycosylase"/>
    <property type="match status" value="1"/>
</dbReference>
<evidence type="ECO:0000256" key="3">
    <source>
        <dbReference type="ARBA" id="ARBA00022989"/>
    </source>
</evidence>
<reference evidence="8" key="1">
    <citation type="journal article" date="2005" name="Environ. Microbiol.">
        <title>Genetic and functional properties of uncultivated thermophilic crenarchaeotes from a subsurface gold mine as revealed by analysis of genome fragments.</title>
        <authorList>
            <person name="Nunoura T."/>
            <person name="Hirayama H."/>
            <person name="Takami H."/>
            <person name="Oida H."/>
            <person name="Nishi S."/>
            <person name="Shimamura S."/>
            <person name="Suzuki Y."/>
            <person name="Inagaki F."/>
            <person name="Takai K."/>
            <person name="Nealson K.H."/>
            <person name="Horikoshi K."/>
        </authorList>
    </citation>
    <scope>NUCLEOTIDE SEQUENCE</scope>
</reference>
<dbReference type="AlphaFoldDB" id="H5SIE0"/>
<dbReference type="EC" id="4.2.2.29" evidence="7"/>
<dbReference type="HAMAP" id="MF_02065">
    <property type="entry name" value="MltG"/>
    <property type="match status" value="1"/>
</dbReference>
<keyword evidence="1 7" id="KW-1003">Cell membrane</keyword>
<dbReference type="GO" id="GO:0008932">
    <property type="term" value="F:lytic endotransglycosylase activity"/>
    <property type="evidence" value="ECO:0007669"/>
    <property type="project" value="UniProtKB-UniRule"/>
</dbReference>
<evidence type="ECO:0000256" key="5">
    <source>
        <dbReference type="ARBA" id="ARBA00023239"/>
    </source>
</evidence>
<feature type="site" description="Important for catalytic activity" evidence="7">
    <location>
        <position position="246"/>
    </location>
</feature>
<dbReference type="PANTHER" id="PTHR30518:SF2">
    <property type="entry name" value="ENDOLYTIC MUREIN TRANSGLYCOSYLASE"/>
    <property type="match status" value="1"/>
</dbReference>
<evidence type="ECO:0000256" key="7">
    <source>
        <dbReference type="HAMAP-Rule" id="MF_02065"/>
    </source>
</evidence>
<dbReference type="GO" id="GO:0071555">
    <property type="term" value="P:cell wall organization"/>
    <property type="evidence" value="ECO:0007669"/>
    <property type="project" value="UniProtKB-KW"/>
</dbReference>
<keyword evidence="6 7" id="KW-0961">Cell wall biogenesis/degradation</keyword>
<dbReference type="InterPro" id="IPR003770">
    <property type="entry name" value="MLTG-like"/>
</dbReference>
<dbReference type="PANTHER" id="PTHR30518">
    <property type="entry name" value="ENDOLYTIC MUREIN TRANSGLYCOSYLASE"/>
    <property type="match status" value="1"/>
</dbReference>
<accession>H5SIE0</accession>
<protein>
    <recommendedName>
        <fullName evidence="7">Endolytic murein transglycosylase</fullName>
        <ecNumber evidence="7">4.2.2.29</ecNumber>
    </recommendedName>
    <alternativeName>
        <fullName evidence="7">Peptidoglycan lytic transglycosylase</fullName>
    </alternativeName>
    <alternativeName>
        <fullName evidence="7">Peptidoglycan polymerization terminase</fullName>
    </alternativeName>
</protein>
<comment type="similarity">
    <text evidence="7">Belongs to the transglycosylase MltG family.</text>
</comment>
<dbReference type="NCBIfam" id="TIGR00247">
    <property type="entry name" value="endolytic transglycosylase MltG"/>
    <property type="match status" value="1"/>
</dbReference>
<keyword evidence="4 7" id="KW-0472">Membrane</keyword>
<proteinExistence type="inferred from homology"/>
<evidence type="ECO:0000256" key="6">
    <source>
        <dbReference type="ARBA" id="ARBA00023316"/>
    </source>
</evidence>
<name>H5SIE0_9CHLR</name>
<dbReference type="CDD" id="cd08010">
    <property type="entry name" value="MltG_like"/>
    <property type="match status" value="1"/>
</dbReference>
<dbReference type="GO" id="GO:0005886">
    <property type="term" value="C:plasma membrane"/>
    <property type="evidence" value="ECO:0007669"/>
    <property type="project" value="UniProtKB-UniRule"/>
</dbReference>
<keyword evidence="3 7" id="KW-1133">Transmembrane helix</keyword>
<reference evidence="8" key="2">
    <citation type="journal article" date="2012" name="PLoS ONE">
        <title>A Deeply Branching Thermophilic Bacterium with an Ancient Acetyl-CoA Pathway Dominates a Subsurface Ecosystem.</title>
        <authorList>
            <person name="Takami H."/>
            <person name="Noguchi H."/>
            <person name="Takaki Y."/>
            <person name="Uchiyama I."/>
            <person name="Toyoda A."/>
            <person name="Nishi S."/>
            <person name="Chee G.-J."/>
            <person name="Arai W."/>
            <person name="Nunoura T."/>
            <person name="Itoh T."/>
            <person name="Hattori M."/>
            <person name="Takai K."/>
        </authorList>
    </citation>
    <scope>NUCLEOTIDE SEQUENCE</scope>
</reference>
<keyword evidence="2 7" id="KW-0812">Transmembrane</keyword>
<dbReference type="Pfam" id="PF02618">
    <property type="entry name" value="YceG"/>
    <property type="match status" value="1"/>
</dbReference>
<gene>
    <name evidence="7" type="primary">mltG</name>
    <name evidence="8" type="ORF">HGMM_F32G01C36</name>
</gene>
<dbReference type="GO" id="GO:0009252">
    <property type="term" value="P:peptidoglycan biosynthetic process"/>
    <property type="evidence" value="ECO:0007669"/>
    <property type="project" value="UniProtKB-UniRule"/>
</dbReference>
<evidence type="ECO:0000256" key="1">
    <source>
        <dbReference type="ARBA" id="ARBA00022475"/>
    </source>
</evidence>
<organism evidence="8">
    <name type="scientific">uncultured Chloroflexota bacterium</name>
    <dbReference type="NCBI Taxonomy" id="166587"/>
    <lineage>
        <taxon>Bacteria</taxon>
        <taxon>Bacillati</taxon>
        <taxon>Chloroflexota</taxon>
        <taxon>environmental samples</taxon>
    </lineage>
</organism>
<evidence type="ECO:0000256" key="2">
    <source>
        <dbReference type="ARBA" id="ARBA00022692"/>
    </source>
</evidence>
<keyword evidence="5 7" id="KW-0456">Lyase</keyword>